<organism evidence="1 2">
    <name type="scientific">Kangiella aquimarina</name>
    <dbReference type="NCBI Taxonomy" id="261965"/>
    <lineage>
        <taxon>Bacteria</taxon>
        <taxon>Pseudomonadati</taxon>
        <taxon>Pseudomonadota</taxon>
        <taxon>Gammaproteobacteria</taxon>
        <taxon>Kangiellales</taxon>
        <taxon>Kangiellaceae</taxon>
        <taxon>Kangiella</taxon>
    </lineage>
</organism>
<sequence length="625" mass="71781">MKKEVLENLFNENRAEWADKHFKEIFVEPTYLSKLQSIRPSVLIGGRGTGKTTALKSLRFDSTYERLVESNQSFSDQEFLGILIRMNKNRVQVFQGRGATEEEWQKLFAHYFNLLACKELVLLTAFLQDKTGKQLDEEYINQISIDLAVEGASNLTELSSNINKAISRLQIYVNNLYSESSYKPALSIAESPLKLFATLLKESGLLGEKTIFCCIDEYENVPDQHQSVLNTYIKHAERPLSYKVGVRKNGFRNKRTYDGQDLLRVPDDYQEIEIVDEGFDYFANAVANLRLKFGIRQGINFPQNIKEFLEELTLEEEAERLGAAKIAKDVKATIDSMDDKVKNYFKSMSSINLSFLKYWSEKTDEDIKELAMDWYLNEDVWKNRLNNHAYASLFWISKGNKGQRIRKYYCGERIFITLSSGNIRYFLELIDKALKLEIKDTQIGEGEITLSPKSQTLAAREVGKRRLNQLEGLADNGVQLKRLVLAIGKVFFEFARNPLSKSPETNSFILTGDDVSLERLLKLLKEGVGHLAFEEEPRTKATTPHEMKDEEFRLHRIFTGYFEISHRKKRRTTFDAKTLLQVIESNPAQAISKLIKSSDESVGSTPLQELPEQLAFFSTYYEGGE</sequence>
<name>A0ABZ0X5D6_9GAMM</name>
<reference evidence="1 2" key="1">
    <citation type="submission" date="2023-11" db="EMBL/GenBank/DDBJ databases">
        <title>MicrobeMod: A computational toolkit for identifying prokaryotic methylation and restriction-modification with nanopore sequencing.</title>
        <authorList>
            <person name="Crits-Christoph A."/>
            <person name="Kang S.C."/>
            <person name="Lee H."/>
            <person name="Ostrov N."/>
        </authorList>
    </citation>
    <scope>NUCLEOTIDE SEQUENCE [LARGE SCALE GENOMIC DNA]</scope>
    <source>
        <strain evidence="1 2">DSMZ 16071</strain>
    </source>
</reference>
<dbReference type="RefSeq" id="WP_018623466.1">
    <property type="nucleotide sequence ID" value="NZ_CP140158.1"/>
</dbReference>
<dbReference type="InterPro" id="IPR056955">
    <property type="entry name" value="ORC-CDC6-like"/>
</dbReference>
<keyword evidence="2" id="KW-1185">Reference proteome</keyword>
<evidence type="ECO:0000313" key="1">
    <source>
        <dbReference type="EMBL" id="WQG85482.1"/>
    </source>
</evidence>
<gene>
    <name evidence="1" type="ORF">SR900_01050</name>
</gene>
<protein>
    <submittedName>
        <fullName evidence="1">Uncharacterized protein</fullName>
    </submittedName>
</protein>
<dbReference type="Proteomes" id="UP001324185">
    <property type="component" value="Chromosome"/>
</dbReference>
<proteinExistence type="predicted"/>
<accession>A0ABZ0X5D6</accession>
<dbReference type="EMBL" id="CP140158">
    <property type="protein sequence ID" value="WQG85482.1"/>
    <property type="molecule type" value="Genomic_DNA"/>
</dbReference>
<evidence type="ECO:0000313" key="2">
    <source>
        <dbReference type="Proteomes" id="UP001324185"/>
    </source>
</evidence>
<dbReference type="Pfam" id="PF24389">
    <property type="entry name" value="ORC-CDC6-like"/>
    <property type="match status" value="1"/>
</dbReference>